<dbReference type="InterPro" id="IPR011639">
    <property type="entry name" value="MethylTrfase_TaqI-like_dom"/>
</dbReference>
<dbReference type="AlphaFoldDB" id="A0A386H1U2"/>
<dbReference type="Proteomes" id="UP000266301">
    <property type="component" value="Chromosome"/>
</dbReference>
<dbReference type="Pfam" id="PF07669">
    <property type="entry name" value="Eco57I"/>
    <property type="match status" value="1"/>
</dbReference>
<name>A0A386H1U2_9CLOT</name>
<dbReference type="RefSeq" id="WP_119970231.1">
    <property type="nucleotide sequence ID" value="NZ_CP032416.1"/>
</dbReference>
<dbReference type="InterPro" id="IPR002052">
    <property type="entry name" value="DNA_methylase_N6_adenine_CS"/>
</dbReference>
<dbReference type="OrthoDB" id="32195at2"/>
<dbReference type="REBASE" id="272879">
    <property type="entry name" value="Csp901ORF2745P"/>
</dbReference>
<dbReference type="InterPro" id="IPR029063">
    <property type="entry name" value="SAM-dependent_MTases_sf"/>
</dbReference>
<keyword evidence="4" id="KW-0949">S-adenosyl-L-methionine</keyword>
<dbReference type="InterPro" id="IPR050953">
    <property type="entry name" value="N4_N6_ade-DNA_methylase"/>
</dbReference>
<evidence type="ECO:0000256" key="1">
    <source>
        <dbReference type="ARBA" id="ARBA00011900"/>
    </source>
</evidence>
<dbReference type="InterPro" id="IPR047939">
    <property type="entry name" value="BREX_1_PglX"/>
</dbReference>
<evidence type="ECO:0000313" key="8">
    <source>
        <dbReference type="Proteomes" id="UP000266301"/>
    </source>
</evidence>
<dbReference type="SUPFAM" id="SSF53335">
    <property type="entry name" value="S-adenosyl-L-methionine-dependent methyltransferases"/>
    <property type="match status" value="1"/>
</dbReference>
<dbReference type="PROSITE" id="PS00092">
    <property type="entry name" value="N6_MTASE"/>
    <property type="match status" value="1"/>
</dbReference>
<dbReference type="GO" id="GO:0009007">
    <property type="term" value="F:site-specific DNA-methyltransferase (adenine-specific) activity"/>
    <property type="evidence" value="ECO:0007669"/>
    <property type="project" value="UniProtKB-EC"/>
</dbReference>
<feature type="domain" description="Type II methyltransferase M.TaqI-like" evidence="6">
    <location>
        <begin position="364"/>
        <end position="613"/>
    </location>
</feature>
<accession>A0A386H1U2</accession>
<protein>
    <recommendedName>
        <fullName evidence="1">site-specific DNA-methyltransferase (adenine-specific)</fullName>
        <ecNumber evidence="1">2.1.1.72</ecNumber>
    </recommendedName>
</protein>
<organism evidence="7 8">
    <name type="scientific">Clostridium fermenticellae</name>
    <dbReference type="NCBI Taxonomy" id="2068654"/>
    <lineage>
        <taxon>Bacteria</taxon>
        <taxon>Bacillati</taxon>
        <taxon>Bacillota</taxon>
        <taxon>Clostridia</taxon>
        <taxon>Eubacteriales</taxon>
        <taxon>Clostridiaceae</taxon>
        <taxon>Clostridium</taxon>
    </lineage>
</organism>
<evidence type="ECO:0000256" key="5">
    <source>
        <dbReference type="ARBA" id="ARBA00047942"/>
    </source>
</evidence>
<dbReference type="PANTHER" id="PTHR33841">
    <property type="entry name" value="DNA METHYLTRANSFERASE YEEA-RELATED"/>
    <property type="match status" value="1"/>
</dbReference>
<evidence type="ECO:0000256" key="4">
    <source>
        <dbReference type="ARBA" id="ARBA00022691"/>
    </source>
</evidence>
<dbReference type="GO" id="GO:0032259">
    <property type="term" value="P:methylation"/>
    <property type="evidence" value="ECO:0007669"/>
    <property type="project" value="UniProtKB-KW"/>
</dbReference>
<dbReference type="Gene3D" id="3.40.50.150">
    <property type="entry name" value="Vaccinia Virus protein VP39"/>
    <property type="match status" value="1"/>
</dbReference>
<dbReference type="PANTHER" id="PTHR33841:SF1">
    <property type="entry name" value="DNA METHYLTRANSFERASE A"/>
    <property type="match status" value="1"/>
</dbReference>
<dbReference type="EMBL" id="CP032416">
    <property type="protein sequence ID" value="AYD39515.1"/>
    <property type="molecule type" value="Genomic_DNA"/>
</dbReference>
<dbReference type="KEGG" id="cfer:D4Z93_02745"/>
<comment type="catalytic activity">
    <reaction evidence="5">
        <text>a 2'-deoxyadenosine in DNA + S-adenosyl-L-methionine = an N(6)-methyl-2'-deoxyadenosine in DNA + S-adenosyl-L-homocysteine + H(+)</text>
        <dbReference type="Rhea" id="RHEA:15197"/>
        <dbReference type="Rhea" id="RHEA-COMP:12418"/>
        <dbReference type="Rhea" id="RHEA-COMP:12419"/>
        <dbReference type="ChEBI" id="CHEBI:15378"/>
        <dbReference type="ChEBI" id="CHEBI:57856"/>
        <dbReference type="ChEBI" id="CHEBI:59789"/>
        <dbReference type="ChEBI" id="CHEBI:90615"/>
        <dbReference type="ChEBI" id="CHEBI:90616"/>
        <dbReference type="EC" id="2.1.1.72"/>
    </reaction>
</comment>
<dbReference type="NCBIfam" id="NF033452">
    <property type="entry name" value="BREX_1_MTaseX"/>
    <property type="match status" value="1"/>
</dbReference>
<dbReference type="GO" id="GO:0006304">
    <property type="term" value="P:DNA modification"/>
    <property type="evidence" value="ECO:0007669"/>
    <property type="project" value="InterPro"/>
</dbReference>
<dbReference type="PRINTS" id="PR00507">
    <property type="entry name" value="N12N6MTFRASE"/>
</dbReference>
<proteinExistence type="predicted"/>
<evidence type="ECO:0000313" key="7">
    <source>
        <dbReference type="EMBL" id="AYD39515.1"/>
    </source>
</evidence>
<dbReference type="EC" id="2.1.1.72" evidence="1"/>
<keyword evidence="3 7" id="KW-0808">Transferase</keyword>
<dbReference type="GO" id="GO:0003676">
    <property type="term" value="F:nucleic acid binding"/>
    <property type="evidence" value="ECO:0007669"/>
    <property type="project" value="InterPro"/>
</dbReference>
<sequence>MDKNKIKTFAVWARRNLIDAVENRARYIGIFIDNRGKYNELKAESVQGGFKLESVDGVFKLSYNDRKALINRINSYEDKKKGFEQVMEEVAYTWFNRFIALRYMEVNDYLPGGIRMLSSKDKEKPEPDVLTKIPEIIEELNLNGEYIYGLLDSGNTKDREEAYRHILVKQCNELGKIIPQMFEKISDYTELLLPDNLLGEGSVIRKMVEDIPEGDWKEEVEIIGWMYQYYISEKKDEVFAALKKNVKITKENIPAATQLFTPKWIVKYMVENSLGRLWLEGHPNEELQKEWKYYLEEAEQEPEVEEELNKIREEHSKLIPEDIKVLDPCMGSGHILVYAFDVLYKIYQSTGYPEREIPRRILQNNLYGLDIDDRAAQLASFALIMKARHYNRRLFREIEREHLKLNLCSIQESNGISKEAIDYFVNVDSEKRQVTGDKRQVTGDKLREDVEYLIETFKDAKEYGSILEVKEVNFEALKQRLKEIETFENQDNHQINSFEFKYREIILDKLPAIIKQAEIMSKKYEVCITNPPYMGIRNMGHKLANYLRKKYSNTKNDISIVFMDKCIEYNKTLGFTTMINIPSWMFLSSYDEMRKCLVSEIDIVNLIHLGRGIFGSDFGTVTFTMRKSRVNGYLGEYRKLFKKQGEVSKTWKIHEMFFEGLNNYEVDQNLYLKIEGTPIVYWVSKQTIETFDKGIKLEEIAQPRQGMATSDNDRFLRLWYEVDNSKIGLNYATREEANNSKLKWFPYNKGGAFRKWYGNNEYIVNWENDGEEIKCFREYKNSTLTSNMGVAGLPFIFKPNITWSKVTIGNFSVRYLPKGYLFDVSGCSIYAEQKTNIKLLALLNSKVITNLVKGISPTVNYEVGTIKKLPIYNLEHYKGKYVNECIKLAKEDWDFFETSWDFKMHPLLLVDSGKLTVDSSGNQKNINNYPLKITHLSDAFDIWKSFTNKQFNQLKSNEEELNRIFIDIYGLQDELVPEEDDTDVTIRKADRERDIKSLISYAVGCMFGRYSIDVEGLIYAGGEWNNKWRMISDKLQAASDKWQVRKVIKDDDGNIVFDKWADVTFAPDKDNVIPITEDEYFEDDIVSKFIDFIKTVYGAETLEENLDFIADSIGRKPSETARQTIRRYFIKDFYKDHLKVYQKRPIYWMFDSGKNDGFKALIYMHRYNEQTIAKVRTDYLHTLQRKYEAEIERQQLIVDSGEYTAKDKTAAKKKINRIVKQMEECREYDQVVAHLANERISIDLDDGVKVNYAKFQEIKVINSKEKEVKMNLLAKI</sequence>
<evidence type="ECO:0000256" key="2">
    <source>
        <dbReference type="ARBA" id="ARBA00022603"/>
    </source>
</evidence>
<reference evidence="7 8" key="1">
    <citation type="journal article" date="2019" name="Int. J. Syst. Evol. Microbiol.">
        <title>Clostridium fermenticellae sp. nov., isolated from the mud in a fermentation cellar for the production of the Chinese liquor, baijiu.</title>
        <authorList>
            <person name="Xu P.X."/>
            <person name="Chai L.J."/>
            <person name="Qiu T."/>
            <person name="Zhang X.J."/>
            <person name="Lu Z.M."/>
            <person name="Xiao C."/>
            <person name="Wang S.T."/>
            <person name="Shen C.H."/>
            <person name="Shi J.S."/>
            <person name="Xu Z.H."/>
        </authorList>
    </citation>
    <scope>NUCLEOTIDE SEQUENCE [LARGE SCALE GENOMIC DNA]</scope>
    <source>
        <strain evidence="7 8">JN500901</strain>
    </source>
</reference>
<keyword evidence="2 7" id="KW-0489">Methyltransferase</keyword>
<evidence type="ECO:0000259" key="6">
    <source>
        <dbReference type="Pfam" id="PF07669"/>
    </source>
</evidence>
<evidence type="ECO:0000256" key="3">
    <source>
        <dbReference type="ARBA" id="ARBA00022679"/>
    </source>
</evidence>
<gene>
    <name evidence="7" type="primary">pglX</name>
    <name evidence="7" type="ORF">D4Z93_02745</name>
</gene>
<keyword evidence="8" id="KW-1185">Reference proteome</keyword>